<keyword evidence="2" id="KW-1185">Reference proteome</keyword>
<protein>
    <recommendedName>
        <fullName evidence="3">WYL domain-containing protein</fullName>
    </recommendedName>
</protein>
<dbReference type="AlphaFoldDB" id="A0A265NFM0"/>
<name>A0A265NFM0_9BACI</name>
<sequence length="71" mass="8095">MRGLLICSMETKQKLEIIYVSAENQLSQRVIRVLKVKDEKILAYCYSKRMVRTFTVSGILSAGAIRKRMGA</sequence>
<evidence type="ECO:0000313" key="1">
    <source>
        <dbReference type="EMBL" id="OZU90575.1"/>
    </source>
</evidence>
<organism evidence="1 2">
    <name type="scientific">Virgibacillus indicus</name>
    <dbReference type="NCBI Taxonomy" id="2024554"/>
    <lineage>
        <taxon>Bacteria</taxon>
        <taxon>Bacillati</taxon>
        <taxon>Bacillota</taxon>
        <taxon>Bacilli</taxon>
        <taxon>Bacillales</taxon>
        <taxon>Bacillaceae</taxon>
        <taxon>Virgibacillus</taxon>
    </lineage>
</organism>
<gene>
    <name evidence="1" type="ORF">CIL03_05375</name>
</gene>
<dbReference type="Proteomes" id="UP000216498">
    <property type="component" value="Unassembled WGS sequence"/>
</dbReference>
<evidence type="ECO:0000313" key="2">
    <source>
        <dbReference type="Proteomes" id="UP000216498"/>
    </source>
</evidence>
<comment type="caution">
    <text evidence="1">The sequence shown here is derived from an EMBL/GenBank/DDBJ whole genome shotgun (WGS) entry which is preliminary data.</text>
</comment>
<dbReference type="OrthoDB" id="2112405at2"/>
<dbReference type="EMBL" id="NPMS01000001">
    <property type="protein sequence ID" value="OZU90575.1"/>
    <property type="molecule type" value="Genomic_DNA"/>
</dbReference>
<accession>A0A265NFM0</accession>
<evidence type="ECO:0008006" key="3">
    <source>
        <dbReference type="Google" id="ProtNLM"/>
    </source>
</evidence>
<reference evidence="1 2" key="1">
    <citation type="submission" date="2017-08" db="EMBL/GenBank/DDBJ databases">
        <title>Virgibacillus indicus sp. nov. and Virgibacillus profoundi sp. nov, two moderately halophilic bacteria isolated from marine sediment by using the Microfluidic Streak Plate.</title>
        <authorList>
            <person name="Xu B."/>
            <person name="Hu B."/>
            <person name="Wang J."/>
            <person name="Zhu Y."/>
            <person name="Huang L."/>
            <person name="Du W."/>
            <person name="Huang Y."/>
        </authorList>
    </citation>
    <scope>NUCLEOTIDE SEQUENCE [LARGE SCALE GENOMIC DNA]</scope>
    <source>
        <strain evidence="1 2">IO3-P2-C2</strain>
    </source>
</reference>
<dbReference type="RefSeq" id="WP_094884285.1">
    <property type="nucleotide sequence ID" value="NZ_NPMS01000001.1"/>
</dbReference>
<proteinExistence type="predicted"/>